<dbReference type="Proteomes" id="UP001158049">
    <property type="component" value="Unassembled WGS sequence"/>
</dbReference>
<dbReference type="Gene3D" id="3.15.10.40">
    <property type="entry name" value="Uncharacterised protein PF07273, DUF1439"/>
    <property type="match status" value="1"/>
</dbReference>
<gene>
    <name evidence="2" type="ORF">SAMN06295970_106186</name>
</gene>
<keyword evidence="1" id="KW-0732">Signal</keyword>
<dbReference type="RefSeq" id="WP_283442287.1">
    <property type="nucleotide sequence ID" value="NZ_FXUL01000006.1"/>
</dbReference>
<evidence type="ECO:0000313" key="2">
    <source>
        <dbReference type="EMBL" id="SMP59931.1"/>
    </source>
</evidence>
<reference evidence="2 3" key="1">
    <citation type="submission" date="2017-05" db="EMBL/GenBank/DDBJ databases">
        <authorList>
            <person name="Varghese N."/>
            <person name="Submissions S."/>
        </authorList>
    </citation>
    <scope>NUCLEOTIDE SEQUENCE [LARGE SCALE GENOMIC DNA]</scope>
    <source>
        <strain evidence="2 3">DSM 26001</strain>
    </source>
</reference>
<organism evidence="2 3">
    <name type="scientific">Noviherbaspirillum suwonense</name>
    <dbReference type="NCBI Taxonomy" id="1224511"/>
    <lineage>
        <taxon>Bacteria</taxon>
        <taxon>Pseudomonadati</taxon>
        <taxon>Pseudomonadota</taxon>
        <taxon>Betaproteobacteria</taxon>
        <taxon>Burkholderiales</taxon>
        <taxon>Oxalobacteraceae</taxon>
        <taxon>Noviherbaspirillum</taxon>
    </lineage>
</organism>
<keyword evidence="3" id="KW-1185">Reference proteome</keyword>
<name>A0ABY1Q553_9BURK</name>
<sequence length="181" mass="19364">MKQLWAVLPAALLLASCAALIGPRDVEVPQARLQESLEHRFPFNQRYLGLLDVSAVNPRVALLPEQNRISAAMDLSVRPAFGAGSGMRGSLTVSGVPRVDAARGVLLLGEPRVDDLNIDGLERGVGSQLAGVASFLAQTLIGELPVYHFAPETLRYAGVSFSPVKIVTRPDRVVVTFAPVK</sequence>
<dbReference type="EMBL" id="FXUL01000006">
    <property type="protein sequence ID" value="SMP59931.1"/>
    <property type="molecule type" value="Genomic_DNA"/>
</dbReference>
<proteinExistence type="predicted"/>
<feature type="chain" id="PRO_5045188211" description="DUF1439 domain-containing protein" evidence="1">
    <location>
        <begin position="22"/>
        <end position="181"/>
    </location>
</feature>
<dbReference type="PROSITE" id="PS51257">
    <property type="entry name" value="PROKAR_LIPOPROTEIN"/>
    <property type="match status" value="1"/>
</dbReference>
<accession>A0ABY1Q553</accession>
<evidence type="ECO:0000256" key="1">
    <source>
        <dbReference type="SAM" id="SignalP"/>
    </source>
</evidence>
<feature type="signal peptide" evidence="1">
    <location>
        <begin position="1"/>
        <end position="21"/>
    </location>
</feature>
<comment type="caution">
    <text evidence="2">The sequence shown here is derived from an EMBL/GenBank/DDBJ whole genome shotgun (WGS) entry which is preliminary data.</text>
</comment>
<evidence type="ECO:0000313" key="3">
    <source>
        <dbReference type="Proteomes" id="UP001158049"/>
    </source>
</evidence>
<protein>
    <recommendedName>
        <fullName evidence="4">DUF1439 domain-containing protein</fullName>
    </recommendedName>
</protein>
<evidence type="ECO:0008006" key="4">
    <source>
        <dbReference type="Google" id="ProtNLM"/>
    </source>
</evidence>